<dbReference type="AlphaFoldDB" id="A0A085J9D7"/>
<protein>
    <submittedName>
        <fullName evidence="6">LysR family transcriptional regulator</fullName>
    </submittedName>
</protein>
<evidence type="ECO:0000313" key="7">
    <source>
        <dbReference type="Proteomes" id="UP000028602"/>
    </source>
</evidence>
<dbReference type="Gene3D" id="1.10.10.10">
    <property type="entry name" value="Winged helix-like DNA-binding domain superfamily/Winged helix DNA-binding domain"/>
    <property type="match status" value="1"/>
</dbReference>
<accession>A0A085J9D7</accession>
<keyword evidence="2" id="KW-0805">Transcription regulation</keyword>
<dbReference type="RefSeq" id="WP_025903206.1">
    <property type="nucleotide sequence ID" value="NZ_ATMJ01000014.1"/>
</dbReference>
<dbReference type="GO" id="GO:0003677">
    <property type="term" value="F:DNA binding"/>
    <property type="evidence" value="ECO:0007669"/>
    <property type="project" value="UniProtKB-KW"/>
</dbReference>
<dbReference type="InterPro" id="IPR036388">
    <property type="entry name" value="WH-like_DNA-bd_sf"/>
</dbReference>
<name>A0A085J9D7_9GAMM</name>
<sequence>MYSVKDLSVFIQAANSQSFAKAASALGMTPSAVGKVIQKIEHRHNILLFRRSTRHISLTEEGELLLHYATTIVSEFDNAISAFSDLKQNYRGKLKISVPNIDGLFSRLLAKFMQAWPQTELDVDVSDDHSDIIKDGFDAVIRFGESHDSRLYARSIGTLSMAVFHSPAYAPAEKLNANRFLFYRYPSTGRIERWDGAIPFDPREVRQASAFNSVPLIHQLCLAGAGLAYLPEYICREAVAEGKLIRLAGSETSTRTVNIVWPDNRHTGPKLRAFIDFFAREFPSC</sequence>
<keyword evidence="7" id="KW-1185">Reference proteome</keyword>
<dbReference type="InterPro" id="IPR058163">
    <property type="entry name" value="LysR-type_TF_proteobact-type"/>
</dbReference>
<proteinExistence type="inferred from homology"/>
<dbReference type="SUPFAM" id="SSF46785">
    <property type="entry name" value="Winged helix' DNA-binding domain"/>
    <property type="match status" value="1"/>
</dbReference>
<evidence type="ECO:0000256" key="1">
    <source>
        <dbReference type="ARBA" id="ARBA00009437"/>
    </source>
</evidence>
<dbReference type="GO" id="GO:0003700">
    <property type="term" value="F:DNA-binding transcription factor activity"/>
    <property type="evidence" value="ECO:0007669"/>
    <property type="project" value="InterPro"/>
</dbReference>
<dbReference type="FunFam" id="1.10.10.10:FF:000001">
    <property type="entry name" value="LysR family transcriptional regulator"/>
    <property type="match status" value="1"/>
</dbReference>
<dbReference type="eggNOG" id="COG0583">
    <property type="taxonomic scope" value="Bacteria"/>
</dbReference>
<dbReference type="InterPro" id="IPR036390">
    <property type="entry name" value="WH_DNA-bd_sf"/>
</dbReference>
<dbReference type="InterPro" id="IPR005119">
    <property type="entry name" value="LysR_subst-bd"/>
</dbReference>
<dbReference type="PANTHER" id="PTHR30537">
    <property type="entry name" value="HTH-TYPE TRANSCRIPTIONAL REGULATOR"/>
    <property type="match status" value="1"/>
</dbReference>
<evidence type="ECO:0000256" key="3">
    <source>
        <dbReference type="ARBA" id="ARBA00023125"/>
    </source>
</evidence>
<dbReference type="PANTHER" id="PTHR30537:SF5">
    <property type="entry name" value="HTH-TYPE TRANSCRIPTIONAL ACTIVATOR TTDR-RELATED"/>
    <property type="match status" value="1"/>
</dbReference>
<dbReference type="PROSITE" id="PS50931">
    <property type="entry name" value="HTH_LYSR"/>
    <property type="match status" value="1"/>
</dbReference>
<dbReference type="InterPro" id="IPR000847">
    <property type="entry name" value="LysR_HTH_N"/>
</dbReference>
<dbReference type="Gene3D" id="3.40.190.290">
    <property type="match status" value="1"/>
</dbReference>
<dbReference type="EMBL" id="JMPR01000054">
    <property type="protein sequence ID" value="KFD17083.1"/>
    <property type="molecule type" value="Genomic_DNA"/>
</dbReference>
<dbReference type="Pfam" id="PF03466">
    <property type="entry name" value="LysR_substrate"/>
    <property type="match status" value="1"/>
</dbReference>
<gene>
    <name evidence="6" type="ORF">GTPT_3358</name>
</gene>
<keyword evidence="4" id="KW-0804">Transcription</keyword>
<evidence type="ECO:0000313" key="6">
    <source>
        <dbReference type="EMBL" id="KFD17083.1"/>
    </source>
</evidence>
<comment type="caution">
    <text evidence="6">The sequence shown here is derived from an EMBL/GenBank/DDBJ whole genome shotgun (WGS) entry which is preliminary data.</text>
</comment>
<reference evidence="6 7" key="1">
    <citation type="submission" date="2014-05" db="EMBL/GenBank/DDBJ databases">
        <title>ATOL: Assembling a taxonomically balanced genome-scale reconstruction of the evolutionary history of the Enterobacteriaceae.</title>
        <authorList>
            <person name="Plunkett G.III."/>
            <person name="Neeno-Eckwall E.C."/>
            <person name="Glasner J.D."/>
            <person name="Perna N.T."/>
        </authorList>
    </citation>
    <scope>NUCLEOTIDE SEQUENCE [LARGE SCALE GENOMIC DNA]</scope>
    <source>
        <strain evidence="6 7">ATCC 33301</strain>
    </source>
</reference>
<comment type="similarity">
    <text evidence="1">Belongs to the LysR transcriptional regulatory family.</text>
</comment>
<dbReference type="Proteomes" id="UP000028602">
    <property type="component" value="Unassembled WGS sequence"/>
</dbReference>
<evidence type="ECO:0000259" key="5">
    <source>
        <dbReference type="PROSITE" id="PS50931"/>
    </source>
</evidence>
<dbReference type="Pfam" id="PF00126">
    <property type="entry name" value="HTH_1"/>
    <property type="match status" value="1"/>
</dbReference>
<keyword evidence="3" id="KW-0238">DNA-binding</keyword>
<feature type="domain" description="HTH lysR-type" evidence="5">
    <location>
        <begin position="1"/>
        <end position="59"/>
    </location>
</feature>
<evidence type="ECO:0000256" key="2">
    <source>
        <dbReference type="ARBA" id="ARBA00023015"/>
    </source>
</evidence>
<organism evidence="6 7">
    <name type="scientific">Tatumella ptyseos ATCC 33301</name>
    <dbReference type="NCBI Taxonomy" id="1005995"/>
    <lineage>
        <taxon>Bacteria</taxon>
        <taxon>Pseudomonadati</taxon>
        <taxon>Pseudomonadota</taxon>
        <taxon>Gammaproteobacteria</taxon>
        <taxon>Enterobacterales</taxon>
        <taxon>Erwiniaceae</taxon>
        <taxon>Tatumella</taxon>
    </lineage>
</organism>
<dbReference type="SUPFAM" id="SSF53850">
    <property type="entry name" value="Periplasmic binding protein-like II"/>
    <property type="match status" value="1"/>
</dbReference>
<evidence type="ECO:0000256" key="4">
    <source>
        <dbReference type="ARBA" id="ARBA00023163"/>
    </source>
</evidence>